<feature type="domain" description="Peptidase M16 N-terminal" evidence="6">
    <location>
        <begin position="27"/>
        <end position="145"/>
    </location>
</feature>
<dbReference type="Pfam" id="PF05193">
    <property type="entry name" value="Peptidase_M16_C"/>
    <property type="match status" value="1"/>
</dbReference>
<keyword evidence="9" id="KW-1185">Reference proteome</keyword>
<dbReference type="InterPro" id="IPR011249">
    <property type="entry name" value="Metalloenz_LuxS/M16"/>
</dbReference>
<evidence type="ECO:0000256" key="1">
    <source>
        <dbReference type="ARBA" id="ARBA00007261"/>
    </source>
</evidence>
<dbReference type="PANTHER" id="PTHR43690:SF17">
    <property type="entry name" value="PROTEIN YHJJ"/>
    <property type="match status" value="1"/>
</dbReference>
<evidence type="ECO:0000259" key="7">
    <source>
        <dbReference type="Pfam" id="PF05193"/>
    </source>
</evidence>
<dbReference type="SUPFAM" id="SSF63411">
    <property type="entry name" value="LuxS/MPP-like metallohydrolase"/>
    <property type="match status" value="2"/>
</dbReference>
<dbReference type="InterPro" id="IPR007863">
    <property type="entry name" value="Peptidase_M16_C"/>
</dbReference>
<dbReference type="Pfam" id="PF00675">
    <property type="entry name" value="Peptidase_M16"/>
    <property type="match status" value="1"/>
</dbReference>
<proteinExistence type="inferred from homology"/>
<evidence type="ECO:0000313" key="9">
    <source>
        <dbReference type="Proteomes" id="UP001501585"/>
    </source>
</evidence>
<dbReference type="Gene3D" id="3.30.830.10">
    <property type="entry name" value="Metalloenzyme, LuxS/M16 peptidase-like"/>
    <property type="match status" value="2"/>
</dbReference>
<evidence type="ECO:0000313" key="8">
    <source>
        <dbReference type="EMBL" id="GAA2003892.1"/>
    </source>
</evidence>
<dbReference type="InterPro" id="IPR011765">
    <property type="entry name" value="Pept_M16_N"/>
</dbReference>
<evidence type="ECO:0000259" key="6">
    <source>
        <dbReference type="Pfam" id="PF00675"/>
    </source>
</evidence>
<protein>
    <submittedName>
        <fullName evidence="8">Pitrilysin family protein</fullName>
    </submittedName>
</protein>
<dbReference type="InterPro" id="IPR050626">
    <property type="entry name" value="Peptidase_M16"/>
</dbReference>
<gene>
    <name evidence="8" type="ORF">GCM10009799_33820</name>
</gene>
<keyword evidence="2" id="KW-0645">Protease</keyword>
<reference evidence="8 9" key="1">
    <citation type="journal article" date="2019" name="Int. J. Syst. Evol. Microbiol.">
        <title>The Global Catalogue of Microorganisms (GCM) 10K type strain sequencing project: providing services to taxonomists for standard genome sequencing and annotation.</title>
        <authorList>
            <consortium name="The Broad Institute Genomics Platform"/>
            <consortium name="The Broad Institute Genome Sequencing Center for Infectious Disease"/>
            <person name="Wu L."/>
            <person name="Ma J."/>
        </authorList>
    </citation>
    <scope>NUCLEOTIDE SEQUENCE [LARGE SCALE GENOMIC DNA]</scope>
    <source>
        <strain evidence="8 9">JCM 15313</strain>
    </source>
</reference>
<dbReference type="Proteomes" id="UP001501585">
    <property type="component" value="Unassembled WGS sequence"/>
</dbReference>
<accession>A0ABN2TC30</accession>
<evidence type="ECO:0000256" key="3">
    <source>
        <dbReference type="ARBA" id="ARBA00022801"/>
    </source>
</evidence>
<dbReference type="PANTHER" id="PTHR43690">
    <property type="entry name" value="NARDILYSIN"/>
    <property type="match status" value="1"/>
</dbReference>
<organism evidence="8 9">
    <name type="scientific">Nocardiopsis rhodophaea</name>
    <dbReference type="NCBI Taxonomy" id="280238"/>
    <lineage>
        <taxon>Bacteria</taxon>
        <taxon>Bacillati</taxon>
        <taxon>Actinomycetota</taxon>
        <taxon>Actinomycetes</taxon>
        <taxon>Streptosporangiales</taxon>
        <taxon>Nocardiopsidaceae</taxon>
        <taxon>Nocardiopsis</taxon>
    </lineage>
</organism>
<feature type="domain" description="Peptidase M16 C-terminal" evidence="7">
    <location>
        <begin position="182"/>
        <end position="362"/>
    </location>
</feature>
<dbReference type="RefSeq" id="WP_425573539.1">
    <property type="nucleotide sequence ID" value="NZ_BAAAPC010000014.1"/>
</dbReference>
<sequence length="440" mass="48507">MRSSINESTYSGELRLHRSLLPNGLRILLAPDGTAPVVGVSVHYGVGFRSEPQGRSGFAHLFEHLMFQGSESLKKLSHSRYVQGAGGKFNGITHQDYTSFFEVLPSVALERALFLEADRMRAPRITEKNIRTQVAVVREEILNNIDSKPYGGIPWIHLPPVMYQDFSNSHNGYGELEDLAGITVDECVDFFSLYYSPANAVLTVVGDLDVDRTLEMIHHHFADISERPPPSPPLSAEQPLCRERYGWRADALAPAPALAAGYRLPDPLDSFRFYSAHLAISHILCGRPTSRFRERLVQEGSAIAAESACGLFGKPFDARDPDTLTVVVTHPSAVGHRKVTTALDQELERLATVGPTPGELASFKALWRARLYREHDDPSSRMLRLGAFELLYGRANAAVELPHHINGVTADDVASAARGMRPETRGVLLVEPRPRSTGNG</sequence>
<comment type="similarity">
    <text evidence="1">Belongs to the peptidase M16 family.</text>
</comment>
<evidence type="ECO:0000256" key="4">
    <source>
        <dbReference type="ARBA" id="ARBA00022833"/>
    </source>
</evidence>
<keyword evidence="5" id="KW-0482">Metalloprotease</keyword>
<dbReference type="EMBL" id="BAAAPC010000014">
    <property type="protein sequence ID" value="GAA2003892.1"/>
    <property type="molecule type" value="Genomic_DNA"/>
</dbReference>
<name>A0ABN2TC30_9ACTN</name>
<comment type="caution">
    <text evidence="8">The sequence shown here is derived from an EMBL/GenBank/DDBJ whole genome shotgun (WGS) entry which is preliminary data.</text>
</comment>
<evidence type="ECO:0000256" key="2">
    <source>
        <dbReference type="ARBA" id="ARBA00022670"/>
    </source>
</evidence>
<keyword evidence="4" id="KW-0862">Zinc</keyword>
<keyword evidence="3" id="KW-0378">Hydrolase</keyword>
<evidence type="ECO:0000256" key="5">
    <source>
        <dbReference type="ARBA" id="ARBA00023049"/>
    </source>
</evidence>